<evidence type="ECO:0000256" key="2">
    <source>
        <dbReference type="ARBA" id="ARBA00008954"/>
    </source>
</evidence>
<evidence type="ECO:0000256" key="10">
    <source>
        <dbReference type="ARBA" id="ARBA00030857"/>
    </source>
</evidence>
<evidence type="ECO:0000313" key="13">
    <source>
        <dbReference type="EMBL" id="JAN27728.1"/>
    </source>
</evidence>
<dbReference type="GO" id="GO:0005739">
    <property type="term" value="C:mitochondrion"/>
    <property type="evidence" value="ECO:0007669"/>
    <property type="project" value="TreeGrafter"/>
</dbReference>
<proteinExistence type="inferred from homology"/>
<evidence type="ECO:0000256" key="11">
    <source>
        <dbReference type="ARBA" id="ARBA00031787"/>
    </source>
</evidence>
<sequence>MALSRLNTFTTKSSLFRQQLPQNVKCLSNLILGEPSGPSVKTPIPGPKSKEMTSELNNIQFANTVIYFTDYNKSIGNYIVDVDGNVLLDVYTQISSLPLGYNHPDLLKVLQDPDNQRTFINRPSLGLFPGQGWPQKLTSSLMAVAPKGHTQVTTMACGSCSNENAFKAAFMWYRNKQRGGAPITEEENNSCMMNVGPGSTPFTIMSFKGGFHGRTIGVLSTTHSKAIHKLDIPALDWPIASFPRYKYPLEDFVEENKAEDRKCLAEVEEQFEKYNKAGKFVAGVVIEPIQAEGGDNHASPEFFQELQRITKKNGAALIIDEVQTGGGASGKYWCHEHFHLPEPADFVTFSKKMLTGGYYSLPEFRPQQGYRIFNTWMGEPSKVLLLEKVVEVIKRDNLLSIVQASGKKLMDGLMDMSKRYPQHLKNVRGIGTFCAFDSSSAEKRDEIVAKLKEKGVQSGGCGDLSLRIRPALVFQPYHADIFLHQLEKVLKKIKTA</sequence>
<organism evidence="13">
    <name type="scientific">Daphnia magna</name>
    <dbReference type="NCBI Taxonomy" id="35525"/>
    <lineage>
        <taxon>Eukaryota</taxon>
        <taxon>Metazoa</taxon>
        <taxon>Ecdysozoa</taxon>
        <taxon>Arthropoda</taxon>
        <taxon>Crustacea</taxon>
        <taxon>Branchiopoda</taxon>
        <taxon>Diplostraca</taxon>
        <taxon>Cladocera</taxon>
        <taxon>Anomopoda</taxon>
        <taxon>Daphniidae</taxon>
        <taxon>Daphnia</taxon>
    </lineage>
</organism>
<keyword evidence="5 13" id="KW-0032">Aminotransferase</keyword>
<dbReference type="PROSITE" id="PS00600">
    <property type="entry name" value="AA_TRANSFER_CLASS_3"/>
    <property type="match status" value="1"/>
</dbReference>
<protein>
    <recommendedName>
        <fullName evidence="10">(S)-3-amino-2-methylpropionate transaminase</fullName>
        <ecNumber evidence="4">2.6.1.19</ecNumber>
        <ecNumber evidence="3">2.6.1.22</ecNumber>
    </recommendedName>
    <alternativeName>
        <fullName evidence="11">GABA aminotransferase</fullName>
    </alternativeName>
    <alternativeName>
        <fullName evidence="9">Gamma-amino-N-butyrate transaminase</fullName>
    </alternativeName>
    <alternativeName>
        <fullName evidence="8">L-AIBAT</fullName>
    </alternativeName>
</protein>
<evidence type="ECO:0000256" key="6">
    <source>
        <dbReference type="ARBA" id="ARBA00022679"/>
    </source>
</evidence>
<dbReference type="Gene3D" id="3.40.640.10">
    <property type="entry name" value="Type I PLP-dependent aspartate aminotransferase-like (Major domain)"/>
    <property type="match status" value="1"/>
</dbReference>
<evidence type="ECO:0000256" key="9">
    <source>
        <dbReference type="ARBA" id="ARBA00030204"/>
    </source>
</evidence>
<comment type="similarity">
    <text evidence="2 12">Belongs to the class-III pyridoxal-phosphate-dependent aminotransferase family.</text>
</comment>
<dbReference type="InterPro" id="IPR004631">
    <property type="entry name" value="4NH2But_aminotransferase_euk"/>
</dbReference>
<dbReference type="NCBIfam" id="TIGR00699">
    <property type="entry name" value="GABAtrns_euk"/>
    <property type="match status" value="1"/>
</dbReference>
<dbReference type="GO" id="GO:0030170">
    <property type="term" value="F:pyridoxal phosphate binding"/>
    <property type="evidence" value="ECO:0007669"/>
    <property type="project" value="InterPro"/>
</dbReference>
<keyword evidence="6 13" id="KW-0808">Transferase</keyword>
<dbReference type="InterPro" id="IPR015422">
    <property type="entry name" value="PyrdxlP-dep_Trfase_small"/>
</dbReference>
<dbReference type="Gene3D" id="3.90.1150.10">
    <property type="entry name" value="Aspartate Aminotransferase, domain 1"/>
    <property type="match status" value="1"/>
</dbReference>
<dbReference type="PIRSF" id="PIRSF000521">
    <property type="entry name" value="Transaminase_4ab_Lys_Orn"/>
    <property type="match status" value="1"/>
</dbReference>
<dbReference type="CDD" id="cd00610">
    <property type="entry name" value="OAT_like"/>
    <property type="match status" value="1"/>
</dbReference>
<keyword evidence="7 12" id="KW-0663">Pyridoxal phosphate</keyword>
<evidence type="ECO:0000256" key="5">
    <source>
        <dbReference type="ARBA" id="ARBA00022576"/>
    </source>
</evidence>
<dbReference type="InterPro" id="IPR049704">
    <property type="entry name" value="Aminotrans_3_PPA_site"/>
</dbReference>
<evidence type="ECO:0000256" key="8">
    <source>
        <dbReference type="ARBA" id="ARBA00029760"/>
    </source>
</evidence>
<dbReference type="SUPFAM" id="SSF53383">
    <property type="entry name" value="PLP-dependent transferases"/>
    <property type="match status" value="1"/>
</dbReference>
<reference evidence="13" key="1">
    <citation type="submission" date="2015-10" db="EMBL/GenBank/DDBJ databases">
        <title>EvidentialGene: Evidence-directed Construction of Complete mRNA Transcriptomes without Genomes.</title>
        <authorList>
            <person name="Gilbert D.G."/>
        </authorList>
    </citation>
    <scope>NUCLEOTIDE SEQUENCE</scope>
</reference>
<dbReference type="PANTHER" id="PTHR43206">
    <property type="entry name" value="AMINOTRANSFERASE"/>
    <property type="match status" value="1"/>
</dbReference>
<dbReference type="FunFam" id="3.40.640.10:FF:000029">
    <property type="entry name" value="4-aminobutyrate aminotransferase, mitochondrial"/>
    <property type="match status" value="1"/>
</dbReference>
<evidence type="ECO:0000256" key="12">
    <source>
        <dbReference type="RuleBase" id="RU003560"/>
    </source>
</evidence>
<accession>A0A0N8BVQ3</accession>
<dbReference type="GO" id="GO:0009450">
    <property type="term" value="P:gamma-aminobutyric acid catabolic process"/>
    <property type="evidence" value="ECO:0007669"/>
    <property type="project" value="TreeGrafter"/>
</dbReference>
<dbReference type="EC" id="2.6.1.19" evidence="4"/>
<dbReference type="AlphaFoldDB" id="A0A0N8BVQ3"/>
<dbReference type="InterPro" id="IPR005814">
    <property type="entry name" value="Aminotrans_3"/>
</dbReference>
<dbReference type="EMBL" id="GDIQ01067009">
    <property type="protein sequence ID" value="JAN27728.1"/>
    <property type="molecule type" value="Transcribed_RNA"/>
</dbReference>
<name>A0A0N8BVQ3_9CRUS</name>
<dbReference type="InterPro" id="IPR015424">
    <property type="entry name" value="PyrdxlP-dep_Trfase"/>
</dbReference>
<dbReference type="OrthoDB" id="5419315at2759"/>
<dbReference type="GO" id="GO:0047298">
    <property type="term" value="F:(S)-3-amino-2-methylpropionate transaminase activity"/>
    <property type="evidence" value="ECO:0007669"/>
    <property type="project" value="UniProtKB-EC"/>
</dbReference>
<evidence type="ECO:0000256" key="7">
    <source>
        <dbReference type="ARBA" id="ARBA00022898"/>
    </source>
</evidence>
<dbReference type="InterPro" id="IPR015421">
    <property type="entry name" value="PyrdxlP-dep_Trfase_major"/>
</dbReference>
<dbReference type="PANTHER" id="PTHR43206:SF1">
    <property type="entry name" value="4-AMINOBUTYRATE AMINOTRANSFERASE, MITOCHONDRIAL"/>
    <property type="match status" value="1"/>
</dbReference>
<dbReference type="EC" id="2.6.1.22" evidence="3"/>
<evidence type="ECO:0000256" key="3">
    <source>
        <dbReference type="ARBA" id="ARBA00012876"/>
    </source>
</evidence>
<dbReference type="Pfam" id="PF00202">
    <property type="entry name" value="Aminotran_3"/>
    <property type="match status" value="1"/>
</dbReference>
<evidence type="ECO:0000256" key="1">
    <source>
        <dbReference type="ARBA" id="ARBA00001933"/>
    </source>
</evidence>
<evidence type="ECO:0000256" key="4">
    <source>
        <dbReference type="ARBA" id="ARBA00012912"/>
    </source>
</evidence>
<dbReference type="GO" id="GO:0034386">
    <property type="term" value="F:4-aminobutyrate:2-oxoglutarate transaminase activity"/>
    <property type="evidence" value="ECO:0007669"/>
    <property type="project" value="UniProtKB-EC"/>
</dbReference>
<comment type="cofactor">
    <cofactor evidence="1">
        <name>pyridoxal 5'-phosphate</name>
        <dbReference type="ChEBI" id="CHEBI:597326"/>
    </cofactor>
</comment>